<gene>
    <name evidence="2" type="ORF">OYT1_ch1356</name>
</gene>
<dbReference type="CDD" id="cd14845">
    <property type="entry name" value="L-Ala-D-Glu_peptidase_like"/>
    <property type="match status" value="1"/>
</dbReference>
<dbReference type="InterPro" id="IPR039561">
    <property type="entry name" value="Peptidase_M15C"/>
</dbReference>
<dbReference type="GO" id="GO:0008233">
    <property type="term" value="F:peptidase activity"/>
    <property type="evidence" value="ECO:0007669"/>
    <property type="project" value="InterPro"/>
</dbReference>
<proteinExistence type="predicted"/>
<dbReference type="Proteomes" id="UP000033070">
    <property type="component" value="Chromosome"/>
</dbReference>
<organism evidence="2 3">
    <name type="scientific">Ferriphaselus amnicola</name>
    <dbReference type="NCBI Taxonomy" id="1188319"/>
    <lineage>
        <taxon>Bacteria</taxon>
        <taxon>Pseudomonadati</taxon>
        <taxon>Pseudomonadota</taxon>
        <taxon>Betaproteobacteria</taxon>
        <taxon>Nitrosomonadales</taxon>
        <taxon>Gallionellaceae</taxon>
        <taxon>Ferriphaselus</taxon>
    </lineage>
</organism>
<dbReference type="EMBL" id="AP018738">
    <property type="protein sequence ID" value="BBE50913.1"/>
    <property type="molecule type" value="Genomic_DNA"/>
</dbReference>
<dbReference type="OrthoDB" id="8479979at2"/>
<dbReference type="SUPFAM" id="SSF55166">
    <property type="entry name" value="Hedgehog/DD-peptidase"/>
    <property type="match status" value="1"/>
</dbReference>
<keyword evidence="3" id="KW-1185">Reference proteome</keyword>
<dbReference type="STRING" id="1188319.OYT1_02016"/>
<evidence type="ECO:0000313" key="2">
    <source>
        <dbReference type="EMBL" id="BBE50913.1"/>
    </source>
</evidence>
<dbReference type="KEGG" id="fam:OYT1_ch1356"/>
<name>A0A2Z6GBK8_9PROT</name>
<dbReference type="AlphaFoldDB" id="A0A2Z6GBK8"/>
<dbReference type="Pfam" id="PF13539">
    <property type="entry name" value="Peptidase_M15_4"/>
    <property type="match status" value="1"/>
</dbReference>
<evidence type="ECO:0000259" key="1">
    <source>
        <dbReference type="Pfam" id="PF13539"/>
    </source>
</evidence>
<dbReference type="Gene3D" id="3.30.1380.10">
    <property type="match status" value="1"/>
</dbReference>
<sequence length="149" mass="16389">MIDSRDLNALAPAARKRAEAFFAACAADPELRTQGITVIATSTYRDFDAQNAIYARGRTAPGKVVTNARAGDSWHNWRCAFDVLPLRCGKPVWGTTGADRAVWQRLGEIGEVCGLEWAGRWTTFREMAHFQYTGGLTLADFKAGKTMMA</sequence>
<dbReference type="RefSeq" id="WP_051937928.1">
    <property type="nucleotide sequence ID" value="NZ_AP018738.1"/>
</dbReference>
<evidence type="ECO:0000313" key="3">
    <source>
        <dbReference type="Proteomes" id="UP000033070"/>
    </source>
</evidence>
<protein>
    <submittedName>
        <fullName evidence="2">Peptidoglycan L-alanyl-D-glutamate endopeptidase CwlK</fullName>
    </submittedName>
</protein>
<reference evidence="2 3" key="1">
    <citation type="submission" date="2018-06" db="EMBL/GenBank/DDBJ databases">
        <title>OYT1 Genome Sequencing.</title>
        <authorList>
            <person name="Kato S."/>
            <person name="Itoh T."/>
            <person name="Ohkuma M."/>
        </authorList>
    </citation>
    <scope>NUCLEOTIDE SEQUENCE [LARGE SCALE GENOMIC DNA]</scope>
    <source>
        <strain evidence="2 3">OYT1</strain>
    </source>
</reference>
<dbReference type="InterPro" id="IPR009045">
    <property type="entry name" value="Zn_M74/Hedgehog-like"/>
</dbReference>
<accession>A0A2Z6GBK8</accession>
<feature type="domain" description="Peptidase M15C" evidence="1">
    <location>
        <begin position="68"/>
        <end position="132"/>
    </location>
</feature>